<dbReference type="NCBIfam" id="NF002074">
    <property type="entry name" value="PRK00913.1-4"/>
    <property type="match status" value="1"/>
</dbReference>
<feature type="active site" evidence="8">
    <location>
        <position position="282"/>
    </location>
</feature>
<evidence type="ECO:0000313" key="10">
    <source>
        <dbReference type="EMBL" id="SIT54405.1"/>
    </source>
</evidence>
<comment type="function">
    <text evidence="8">Presumably involved in the processing and regular turnover of intracellular proteins. Catalyzes the removal of unsubstituted N-terminal amino acids from various peptides.</text>
</comment>
<feature type="binding site" evidence="8">
    <location>
        <position position="275"/>
    </location>
    <ligand>
        <name>Mn(2+)</name>
        <dbReference type="ChEBI" id="CHEBI:29035"/>
        <label>2</label>
    </ligand>
</feature>
<accession>A0A1R3V7R8</accession>
<proteinExistence type="inferred from homology"/>
<dbReference type="Pfam" id="PF00883">
    <property type="entry name" value="Peptidase_M17"/>
    <property type="match status" value="1"/>
</dbReference>
<comment type="similarity">
    <text evidence="3 8">Belongs to the peptidase M17 family.</text>
</comment>
<dbReference type="HAMAP" id="MF_00181">
    <property type="entry name" value="Cytosol_peptidase_M17"/>
    <property type="match status" value="1"/>
</dbReference>
<dbReference type="NCBIfam" id="NF002077">
    <property type="entry name" value="PRK00913.2-4"/>
    <property type="match status" value="1"/>
</dbReference>
<comment type="cofactor">
    <cofactor evidence="8">
        <name>Mn(2+)</name>
        <dbReference type="ChEBI" id="CHEBI:29035"/>
    </cofactor>
    <text evidence="8">Binds 2 manganese ions per subunit.</text>
</comment>
<gene>
    <name evidence="8 10" type="primary">pepA</name>
    <name evidence="10" type="ORF">BQ8794_160009</name>
</gene>
<feature type="binding site" evidence="8">
    <location>
        <position position="352"/>
    </location>
    <ligand>
        <name>Mn(2+)</name>
        <dbReference type="ChEBI" id="CHEBI:29035"/>
        <label>1</label>
    </ligand>
</feature>
<comment type="catalytic activity">
    <reaction evidence="2 8">
        <text>Release of an N-terminal amino acid, preferentially leucine, but not glutamic or aspartic acids.</text>
        <dbReference type="EC" id="3.4.11.10"/>
    </reaction>
</comment>
<keyword evidence="5 8" id="KW-0645">Protease</keyword>
<dbReference type="STRING" id="1631249.BQ8794_160009"/>
<dbReference type="GO" id="GO:0070006">
    <property type="term" value="F:metalloaminopeptidase activity"/>
    <property type="evidence" value="ECO:0007669"/>
    <property type="project" value="InterPro"/>
</dbReference>
<evidence type="ECO:0000256" key="6">
    <source>
        <dbReference type="ARBA" id="ARBA00022801"/>
    </source>
</evidence>
<dbReference type="CDD" id="cd00433">
    <property type="entry name" value="Peptidase_M17"/>
    <property type="match status" value="1"/>
</dbReference>
<feature type="binding site" evidence="8">
    <location>
        <position position="354"/>
    </location>
    <ligand>
        <name>Mn(2+)</name>
        <dbReference type="ChEBI" id="CHEBI:29035"/>
        <label>2</label>
    </ligand>
</feature>
<dbReference type="InterPro" id="IPR043472">
    <property type="entry name" value="Macro_dom-like"/>
</dbReference>
<feature type="active site" evidence="8">
    <location>
        <position position="356"/>
    </location>
</feature>
<dbReference type="GO" id="GO:0006508">
    <property type="term" value="P:proteolysis"/>
    <property type="evidence" value="ECO:0007669"/>
    <property type="project" value="UniProtKB-KW"/>
</dbReference>
<feature type="binding site" evidence="8">
    <location>
        <position position="275"/>
    </location>
    <ligand>
        <name>Mn(2+)</name>
        <dbReference type="ChEBI" id="CHEBI:29035"/>
        <label>1</label>
    </ligand>
</feature>
<evidence type="ECO:0000256" key="7">
    <source>
        <dbReference type="ARBA" id="ARBA00023211"/>
    </source>
</evidence>
<dbReference type="EMBL" id="FTPD01000008">
    <property type="protein sequence ID" value="SIT54405.1"/>
    <property type="molecule type" value="Genomic_DNA"/>
</dbReference>
<dbReference type="PROSITE" id="PS00631">
    <property type="entry name" value="CYTOSOL_AP"/>
    <property type="match status" value="1"/>
</dbReference>
<dbReference type="Gene3D" id="3.40.630.10">
    <property type="entry name" value="Zn peptidases"/>
    <property type="match status" value="1"/>
</dbReference>
<dbReference type="PANTHER" id="PTHR11963:SF23">
    <property type="entry name" value="CYTOSOL AMINOPEPTIDASE"/>
    <property type="match status" value="1"/>
</dbReference>
<dbReference type="InterPro" id="IPR000819">
    <property type="entry name" value="Peptidase_M17_C"/>
</dbReference>
<dbReference type="GO" id="GO:0030145">
    <property type="term" value="F:manganese ion binding"/>
    <property type="evidence" value="ECO:0007669"/>
    <property type="project" value="UniProtKB-UniRule"/>
</dbReference>
<evidence type="ECO:0000313" key="11">
    <source>
        <dbReference type="Proteomes" id="UP000188388"/>
    </source>
</evidence>
<evidence type="ECO:0000256" key="3">
    <source>
        <dbReference type="ARBA" id="ARBA00009528"/>
    </source>
</evidence>
<dbReference type="Pfam" id="PF02789">
    <property type="entry name" value="Peptidase_M17_N"/>
    <property type="match status" value="1"/>
</dbReference>
<dbReference type="InterPro" id="IPR011356">
    <property type="entry name" value="Leucine_aapep/pepB"/>
</dbReference>
<sequence>MMTSRPSIAFARFAVPKKGSVFVLAANDGGLGDAAKACDPAKTLERAFPVADFSGKFAGLVEVLAPEGTSLDRLVAVGAGKVSGLDDYAWLKLGGTIAASLRKATEVAVMLDLPGADVGGRQAAKLAAGILLRSYAFDKYKTKKDNGDGQRDGNKAEPKKPVKVTIHTADPAAAKKAFADEVAVIDGVLLARDLVNEPANILGPVEFAARVNELEALGVAVEILVEKDMKKLGMGALLGVAQGSPRGARLAVMRWNGGKAKDSPIAFVGKGVTFDTGGNSIKTASGMEDMKGDMGGAAAVTGLMHALAARKAKANVVGIIGLVENAVDGHAQRPGDIVTSMSGQTIEVLNTDAEGRLVLADALWYCSDRFQPKFMVNLATLTGATMVALGQHYAGLFSNNDELANRLTSAGQATQERVWRMPLGTEYDKLIDSKNADMKNIGGRYGGAIIAAQFLQRFVRDTPWAHLDIAGTAMGAPSSEINQSWASGFGVRLLDRLVRDNYEE</sequence>
<dbReference type="Proteomes" id="UP000188388">
    <property type="component" value="Unassembled WGS sequence"/>
</dbReference>
<feature type="binding site" evidence="8">
    <location>
        <position position="293"/>
    </location>
    <ligand>
        <name>Mn(2+)</name>
        <dbReference type="ChEBI" id="CHEBI:29035"/>
        <label>2</label>
    </ligand>
</feature>
<dbReference type="PANTHER" id="PTHR11963">
    <property type="entry name" value="LEUCINE AMINOPEPTIDASE-RELATED"/>
    <property type="match status" value="1"/>
</dbReference>
<dbReference type="AlphaFoldDB" id="A0A1R3V7R8"/>
<evidence type="ECO:0000256" key="4">
    <source>
        <dbReference type="ARBA" id="ARBA00022438"/>
    </source>
</evidence>
<name>A0A1R3V7R8_9HYPH</name>
<comment type="subcellular location">
    <subcellularLocation>
        <location evidence="8">Cytoplasm</location>
    </subcellularLocation>
</comment>
<organism evidence="10 11">
    <name type="scientific">Mesorhizobium prunaredense</name>
    <dbReference type="NCBI Taxonomy" id="1631249"/>
    <lineage>
        <taxon>Bacteria</taxon>
        <taxon>Pseudomonadati</taxon>
        <taxon>Pseudomonadota</taxon>
        <taxon>Alphaproteobacteria</taxon>
        <taxon>Hyphomicrobiales</taxon>
        <taxon>Phyllobacteriaceae</taxon>
        <taxon>Mesorhizobium</taxon>
    </lineage>
</organism>
<keyword evidence="8" id="KW-0963">Cytoplasm</keyword>
<evidence type="ECO:0000256" key="2">
    <source>
        <dbReference type="ARBA" id="ARBA00000967"/>
    </source>
</evidence>
<keyword evidence="4 8" id="KW-0031">Aminopeptidase</keyword>
<dbReference type="EC" id="3.4.11.10" evidence="8"/>
<feature type="binding site" evidence="8">
    <location>
        <position position="270"/>
    </location>
    <ligand>
        <name>Mn(2+)</name>
        <dbReference type="ChEBI" id="CHEBI:29035"/>
        <label>2</label>
    </ligand>
</feature>
<evidence type="ECO:0000259" key="9">
    <source>
        <dbReference type="PROSITE" id="PS00631"/>
    </source>
</evidence>
<dbReference type="SUPFAM" id="SSF52949">
    <property type="entry name" value="Macro domain-like"/>
    <property type="match status" value="1"/>
</dbReference>
<keyword evidence="8" id="KW-0479">Metal-binding</keyword>
<keyword evidence="6 8" id="KW-0378">Hydrolase</keyword>
<dbReference type="EC" id="3.4.11.1" evidence="8"/>
<dbReference type="Gene3D" id="3.40.220.10">
    <property type="entry name" value="Leucine Aminopeptidase, subunit E, domain 1"/>
    <property type="match status" value="1"/>
</dbReference>
<evidence type="ECO:0000256" key="8">
    <source>
        <dbReference type="HAMAP-Rule" id="MF_00181"/>
    </source>
</evidence>
<evidence type="ECO:0000256" key="5">
    <source>
        <dbReference type="ARBA" id="ARBA00022670"/>
    </source>
</evidence>
<feature type="binding site" evidence="8">
    <location>
        <position position="354"/>
    </location>
    <ligand>
        <name>Mn(2+)</name>
        <dbReference type="ChEBI" id="CHEBI:29035"/>
        <label>1</label>
    </ligand>
</feature>
<dbReference type="InterPro" id="IPR023042">
    <property type="entry name" value="Peptidase_M17_leu_NH2_pept"/>
</dbReference>
<keyword evidence="7 8" id="KW-0464">Manganese</keyword>
<protein>
    <recommendedName>
        <fullName evidence="8">Probable cytosol aminopeptidase</fullName>
        <ecNumber evidence="8">3.4.11.1</ecNumber>
    </recommendedName>
    <alternativeName>
        <fullName evidence="8">Leucine aminopeptidase</fullName>
        <shortName evidence="8">LAP</shortName>
        <ecNumber evidence="8">3.4.11.10</ecNumber>
    </alternativeName>
    <alternativeName>
        <fullName evidence="8">Leucyl aminopeptidase</fullName>
    </alternativeName>
</protein>
<reference evidence="11" key="1">
    <citation type="submission" date="2017-01" db="EMBL/GenBank/DDBJ databases">
        <authorList>
            <person name="Brunel B."/>
        </authorList>
    </citation>
    <scope>NUCLEOTIDE SEQUENCE [LARGE SCALE GENOMIC DNA]</scope>
</reference>
<evidence type="ECO:0000256" key="1">
    <source>
        <dbReference type="ARBA" id="ARBA00000135"/>
    </source>
</evidence>
<keyword evidence="11" id="KW-1185">Reference proteome</keyword>
<comment type="catalytic activity">
    <reaction evidence="1 8">
        <text>Release of an N-terminal amino acid, Xaa-|-Yaa-, in which Xaa is preferably Leu, but may be other amino acids including Pro although not Arg or Lys, and Yaa may be Pro. Amino acid amides and methyl esters are also readily hydrolyzed, but rates on arylamides are exceedingly low.</text>
        <dbReference type="EC" id="3.4.11.1"/>
    </reaction>
</comment>
<dbReference type="GO" id="GO:0005737">
    <property type="term" value="C:cytoplasm"/>
    <property type="evidence" value="ECO:0007669"/>
    <property type="project" value="UniProtKB-SubCell"/>
</dbReference>
<feature type="domain" description="Cytosol aminopeptidase" evidence="9">
    <location>
        <begin position="350"/>
        <end position="357"/>
    </location>
</feature>
<dbReference type="NCBIfam" id="NF002075">
    <property type="entry name" value="PRK00913.2-2"/>
    <property type="match status" value="1"/>
</dbReference>
<dbReference type="SUPFAM" id="SSF53187">
    <property type="entry name" value="Zn-dependent exopeptidases"/>
    <property type="match status" value="1"/>
</dbReference>
<dbReference type="PRINTS" id="PR00481">
    <property type="entry name" value="LAMNOPPTDASE"/>
</dbReference>
<dbReference type="InterPro" id="IPR008283">
    <property type="entry name" value="Peptidase_M17_N"/>
</dbReference>